<name>A0A0A9C296_ARUDO</name>
<dbReference type="EMBL" id="GBRH01232268">
    <property type="protein sequence ID" value="JAD65627.1"/>
    <property type="molecule type" value="Transcribed_RNA"/>
</dbReference>
<keyword evidence="1" id="KW-1133">Transmembrane helix</keyword>
<keyword evidence="1" id="KW-0812">Transmembrane</keyword>
<feature type="transmembrane region" description="Helical" evidence="1">
    <location>
        <begin position="14"/>
        <end position="39"/>
    </location>
</feature>
<reference evidence="2" key="1">
    <citation type="submission" date="2014-09" db="EMBL/GenBank/DDBJ databases">
        <authorList>
            <person name="Magalhaes I.L.F."/>
            <person name="Oliveira U."/>
            <person name="Santos F.R."/>
            <person name="Vidigal T.H.D.A."/>
            <person name="Brescovit A.D."/>
            <person name="Santos A.J."/>
        </authorList>
    </citation>
    <scope>NUCLEOTIDE SEQUENCE</scope>
    <source>
        <tissue evidence="2">Shoot tissue taken approximately 20 cm above the soil surface</tissue>
    </source>
</reference>
<sequence length="66" mass="8127">MIIERLKFNNFERILVYCLNLHAYSSTFFSSYFLLWLLLLSLRENLWRKFLAHHFPVLRTMNTESK</sequence>
<dbReference type="AlphaFoldDB" id="A0A0A9C296"/>
<proteinExistence type="predicted"/>
<organism evidence="2">
    <name type="scientific">Arundo donax</name>
    <name type="common">Giant reed</name>
    <name type="synonym">Donax arundinaceus</name>
    <dbReference type="NCBI Taxonomy" id="35708"/>
    <lineage>
        <taxon>Eukaryota</taxon>
        <taxon>Viridiplantae</taxon>
        <taxon>Streptophyta</taxon>
        <taxon>Embryophyta</taxon>
        <taxon>Tracheophyta</taxon>
        <taxon>Spermatophyta</taxon>
        <taxon>Magnoliopsida</taxon>
        <taxon>Liliopsida</taxon>
        <taxon>Poales</taxon>
        <taxon>Poaceae</taxon>
        <taxon>PACMAD clade</taxon>
        <taxon>Arundinoideae</taxon>
        <taxon>Arundineae</taxon>
        <taxon>Arundo</taxon>
    </lineage>
</organism>
<evidence type="ECO:0000256" key="1">
    <source>
        <dbReference type="SAM" id="Phobius"/>
    </source>
</evidence>
<accession>A0A0A9C296</accession>
<reference evidence="2" key="2">
    <citation type="journal article" date="2015" name="Data Brief">
        <title>Shoot transcriptome of the giant reed, Arundo donax.</title>
        <authorList>
            <person name="Barrero R.A."/>
            <person name="Guerrero F.D."/>
            <person name="Moolhuijzen P."/>
            <person name="Goolsby J.A."/>
            <person name="Tidwell J."/>
            <person name="Bellgard S.E."/>
            <person name="Bellgard M.I."/>
        </authorList>
    </citation>
    <scope>NUCLEOTIDE SEQUENCE</scope>
    <source>
        <tissue evidence="2">Shoot tissue taken approximately 20 cm above the soil surface</tissue>
    </source>
</reference>
<protein>
    <submittedName>
        <fullName evidence="2">Uncharacterized protein</fullName>
    </submittedName>
</protein>
<evidence type="ECO:0000313" key="2">
    <source>
        <dbReference type="EMBL" id="JAD65627.1"/>
    </source>
</evidence>
<keyword evidence="1" id="KW-0472">Membrane</keyword>